<feature type="domain" description="SSD" evidence="8">
    <location>
        <begin position="249"/>
        <end position="406"/>
    </location>
</feature>
<feature type="transmembrane region" description="Helical" evidence="7">
    <location>
        <begin position="661"/>
        <end position="681"/>
    </location>
</feature>
<feature type="transmembrane region" description="Helical" evidence="7">
    <location>
        <begin position="384"/>
        <end position="406"/>
    </location>
</feature>
<protein>
    <submittedName>
        <fullName evidence="10">SSD domain-containing protein</fullName>
    </submittedName>
</protein>
<dbReference type="AlphaFoldDB" id="A0A0R3RIK9"/>
<feature type="transmembrane region" description="Helical" evidence="7">
    <location>
        <begin position="717"/>
        <end position="739"/>
    </location>
</feature>
<dbReference type="PANTHER" id="PTHR10796:SF104">
    <property type="entry name" value="SSD DOMAIN-CONTAINING PROTEIN"/>
    <property type="match status" value="1"/>
</dbReference>
<feature type="transmembrane region" description="Helical" evidence="7">
    <location>
        <begin position="282"/>
        <end position="304"/>
    </location>
</feature>
<keyword evidence="5 7" id="KW-0472">Membrane</keyword>
<dbReference type="InterPro" id="IPR051697">
    <property type="entry name" value="Patched_domain-protein"/>
</dbReference>
<dbReference type="PROSITE" id="PS50156">
    <property type="entry name" value="SSD"/>
    <property type="match status" value="1"/>
</dbReference>
<comment type="similarity">
    <text evidence="2">Belongs to the patched family.</text>
</comment>
<evidence type="ECO:0000256" key="5">
    <source>
        <dbReference type="ARBA" id="ARBA00023136"/>
    </source>
</evidence>
<organism evidence="9 10">
    <name type="scientific">Elaeophora elaphi</name>
    <dbReference type="NCBI Taxonomy" id="1147741"/>
    <lineage>
        <taxon>Eukaryota</taxon>
        <taxon>Metazoa</taxon>
        <taxon>Ecdysozoa</taxon>
        <taxon>Nematoda</taxon>
        <taxon>Chromadorea</taxon>
        <taxon>Rhabditida</taxon>
        <taxon>Spirurina</taxon>
        <taxon>Spiruromorpha</taxon>
        <taxon>Filarioidea</taxon>
        <taxon>Onchocercidae</taxon>
        <taxon>Elaeophora</taxon>
    </lineage>
</organism>
<dbReference type="Pfam" id="PF02460">
    <property type="entry name" value="Patched"/>
    <property type="match status" value="1"/>
</dbReference>
<dbReference type="PANTHER" id="PTHR10796">
    <property type="entry name" value="PATCHED-RELATED"/>
    <property type="match status" value="1"/>
</dbReference>
<keyword evidence="6" id="KW-0325">Glycoprotein</keyword>
<evidence type="ECO:0000256" key="3">
    <source>
        <dbReference type="ARBA" id="ARBA00022692"/>
    </source>
</evidence>
<evidence type="ECO:0000256" key="6">
    <source>
        <dbReference type="ARBA" id="ARBA00023180"/>
    </source>
</evidence>
<feature type="transmembrane region" description="Helical" evidence="7">
    <location>
        <begin position="352"/>
        <end position="372"/>
    </location>
</feature>
<feature type="transmembrane region" description="Helical" evidence="7">
    <location>
        <begin position="446"/>
        <end position="469"/>
    </location>
</feature>
<sequence>MGMIEALENVIARNFRTLGAFIGRKPIRIIVIMLILSSLMSLGILKLDEVNNVRTEYSPSNAPSRMEHAVAMNFLGQNGTLDPVYVLVEARDNGSLLREKYRKALMQFIKHIQSNVTLQYKGQKYRFKDICEPYCELNTAFVAFLRLYDPNNQVTYTYPSIDLFGSQIFIGNNVYGVVLEEGTNFIKSFSTAVIELFISASEDEILYKWQLEIQDQSNQEEFNLFSVSKIGLTSDCLVSAEVRRMGLETAPVFFGSISIMIFFVVVSSIRKSPMKSKPWESLIGSLIPILSMLMSTGILSLCGLRYQSIVVITYFLVLSVGVDDVFIILRAWDRISVTTPIPERLAKTLENAGPSITISSLTNVLSFGIGIFSSTPAVRTFSIYSSFAIIVCYFFQLILFTAVLAISGKRERNNYQALFCCFKADPSARSRITEKIADFQMSLIKFWSRIMTTWFVRLLLALILSLYYYMSLEGILKLEARISVDKMALPDSYLHNFQFILENALRNMQPITIFIMNPGDLRDPDRLNGIKALVSEYEQTLYSYGNKSTLFWLQQYEEFLAFYGESEDFTYTDIPAFFKSATYFFLNSFVHMNESACNDNQPECISSFCFVTNYHGIIRFDELIPAVAEWRRIAARYSDYGVYPYSDHTPFVDQTVAIKGMILWSVIGALCCSTITCFIFIPNVISIGCAVFSIFSISIGIFGLLSHMGVDLDPITMAALLMAIGFSVDFTTHISYHFYRTTAKVCSFQFSTFDKLQLK</sequence>
<feature type="transmembrane region" description="Helical" evidence="7">
    <location>
        <begin position="311"/>
        <end position="332"/>
    </location>
</feature>
<reference evidence="10" key="1">
    <citation type="submission" date="2017-02" db="UniProtKB">
        <authorList>
            <consortium name="WormBaseParasite"/>
        </authorList>
    </citation>
    <scope>IDENTIFICATION</scope>
</reference>
<evidence type="ECO:0000256" key="7">
    <source>
        <dbReference type="SAM" id="Phobius"/>
    </source>
</evidence>
<evidence type="ECO:0000313" key="10">
    <source>
        <dbReference type="WBParaSite" id="EEL_0000131701-mRNA-1"/>
    </source>
</evidence>
<feature type="transmembrane region" description="Helical" evidence="7">
    <location>
        <begin position="687"/>
        <end position="705"/>
    </location>
</feature>
<dbReference type="InterPro" id="IPR003392">
    <property type="entry name" value="PTHD_SSD"/>
</dbReference>
<dbReference type="GO" id="GO:0030659">
    <property type="term" value="C:cytoplasmic vesicle membrane"/>
    <property type="evidence" value="ECO:0007669"/>
    <property type="project" value="TreeGrafter"/>
</dbReference>
<evidence type="ECO:0000256" key="1">
    <source>
        <dbReference type="ARBA" id="ARBA00004141"/>
    </source>
</evidence>
<dbReference type="GO" id="GO:0006897">
    <property type="term" value="P:endocytosis"/>
    <property type="evidence" value="ECO:0007669"/>
    <property type="project" value="TreeGrafter"/>
</dbReference>
<evidence type="ECO:0000256" key="2">
    <source>
        <dbReference type="ARBA" id="ARBA00005585"/>
    </source>
</evidence>
<comment type="subcellular location">
    <subcellularLocation>
        <location evidence="1">Membrane</location>
        <topology evidence="1">Multi-pass membrane protein</topology>
    </subcellularLocation>
</comment>
<keyword evidence="3 7" id="KW-0812">Transmembrane</keyword>
<dbReference type="SUPFAM" id="SSF82866">
    <property type="entry name" value="Multidrug efflux transporter AcrB transmembrane domain"/>
    <property type="match status" value="2"/>
</dbReference>
<name>A0A0R3RIK9_9BILA</name>
<dbReference type="GO" id="GO:0005886">
    <property type="term" value="C:plasma membrane"/>
    <property type="evidence" value="ECO:0007669"/>
    <property type="project" value="TreeGrafter"/>
</dbReference>
<keyword evidence="9" id="KW-1185">Reference proteome</keyword>
<dbReference type="InterPro" id="IPR000731">
    <property type="entry name" value="SSD"/>
</dbReference>
<dbReference type="GO" id="GO:0018996">
    <property type="term" value="P:molting cycle, collagen and cuticulin-based cuticle"/>
    <property type="evidence" value="ECO:0007669"/>
    <property type="project" value="TreeGrafter"/>
</dbReference>
<proteinExistence type="inferred from homology"/>
<dbReference type="Gene3D" id="1.20.1640.10">
    <property type="entry name" value="Multidrug efflux transporter AcrB transmembrane domain"/>
    <property type="match status" value="2"/>
</dbReference>
<accession>A0A0R3RIK9</accession>
<feature type="transmembrane region" description="Helical" evidence="7">
    <location>
        <begin position="252"/>
        <end position="270"/>
    </location>
</feature>
<dbReference type="Proteomes" id="UP000050640">
    <property type="component" value="Unplaced"/>
</dbReference>
<evidence type="ECO:0000313" key="9">
    <source>
        <dbReference type="Proteomes" id="UP000050640"/>
    </source>
</evidence>
<evidence type="ECO:0000259" key="8">
    <source>
        <dbReference type="PROSITE" id="PS50156"/>
    </source>
</evidence>
<keyword evidence="4 7" id="KW-1133">Transmembrane helix</keyword>
<evidence type="ECO:0000256" key="4">
    <source>
        <dbReference type="ARBA" id="ARBA00022989"/>
    </source>
</evidence>
<dbReference type="WBParaSite" id="EEL_0000131701-mRNA-1">
    <property type="protein sequence ID" value="EEL_0000131701-mRNA-1"/>
    <property type="gene ID" value="EEL_0000131701"/>
</dbReference>